<evidence type="ECO:0000256" key="1">
    <source>
        <dbReference type="SAM" id="MobiDB-lite"/>
    </source>
</evidence>
<dbReference type="Proteomes" id="UP000694255">
    <property type="component" value="Unassembled WGS sequence"/>
</dbReference>
<dbReference type="Pfam" id="PF00650">
    <property type="entry name" value="CRAL_TRIO"/>
    <property type="match status" value="1"/>
</dbReference>
<protein>
    <submittedName>
        <fullName evidence="3">CSR1</fullName>
    </submittedName>
</protein>
<dbReference type="PANTHER" id="PTHR46590">
    <property type="entry name" value="PHOSPHATIDYLINOSITOL TRANSFER PROTEIN CSR1-RELATED"/>
    <property type="match status" value="1"/>
</dbReference>
<dbReference type="AlphaFoldDB" id="A0A8J5QF62"/>
<evidence type="ECO:0000259" key="2">
    <source>
        <dbReference type="PROSITE" id="PS50191"/>
    </source>
</evidence>
<dbReference type="InterPro" id="IPR052432">
    <property type="entry name" value="PITP/CRAL-TRIO"/>
</dbReference>
<dbReference type="CDD" id="cd00170">
    <property type="entry name" value="SEC14"/>
    <property type="match status" value="1"/>
</dbReference>
<feature type="domain" description="CRAL-TRIO" evidence="2">
    <location>
        <begin position="307"/>
        <end position="455"/>
    </location>
</feature>
<dbReference type="EMBL" id="JAGSYN010000277">
    <property type="protein sequence ID" value="KAG7660540.1"/>
    <property type="molecule type" value="Genomic_DNA"/>
</dbReference>
<dbReference type="PANTHER" id="PTHR46590:SF1">
    <property type="entry name" value="PHOSPHATIDYLINOSITOL TRANSFER PROTEIN CSR1"/>
    <property type="match status" value="1"/>
</dbReference>
<dbReference type="InterPro" id="IPR001251">
    <property type="entry name" value="CRAL-TRIO_dom"/>
</dbReference>
<dbReference type="PROSITE" id="PS50191">
    <property type="entry name" value="CRAL_TRIO"/>
    <property type="match status" value="1"/>
</dbReference>
<feature type="region of interest" description="Disordered" evidence="1">
    <location>
        <begin position="449"/>
        <end position="469"/>
    </location>
</feature>
<evidence type="ECO:0000313" key="4">
    <source>
        <dbReference type="Proteomes" id="UP000694255"/>
    </source>
</evidence>
<accession>A0A8J5QF62</accession>
<keyword evidence="4" id="KW-1185">Reference proteome</keyword>
<dbReference type="InterPro" id="IPR011074">
    <property type="entry name" value="CRAL/TRIO_N_dom"/>
</dbReference>
<dbReference type="SMART" id="SM01100">
    <property type="entry name" value="CRAL_TRIO_N"/>
    <property type="match status" value="1"/>
</dbReference>
<dbReference type="SMART" id="SM00516">
    <property type="entry name" value="SEC14"/>
    <property type="match status" value="1"/>
</dbReference>
<name>A0A8J5QF62_9ASCO</name>
<sequence>MFDKQVQYRPGRYQVLTGEQEILLKQSLAYVFKYFGYDIDIDPEDLKYKECFIASTSTTQLDESQLAPISLANMITKASTSGKSTTSSKRRGFFRKHIEEDSPPHDSRRMLQIQTQSSQERYYPVITPSQKFYEVFGQYYKSSYEYADDYVDSDEEDYDNDSLYSTESYVTAVTSLSALEFTPTFIEDQQDLLISKKTLYKPFSASRNKVHPRTNILPFLAKYNPREMHLGLVRACRTDLFDNMCLRYVRARKLDVEKAINMLFGTLNWRINEMPADLWVFESDGPSYLNGINKGFTTNLMADEGWIKGRDKFNNPIFFFQAKKHFITDSPIDQTKRWIIVMIEWLRMFLRDVSELCDTFTVLFDKTGFSLKNADYAAIKFLATCLEAHYPETLGFILVHNAPRIFSIFWKIVRPWIDPFVAAKINFTNSIEDLSKYIEPEFLPDYLGGEDKNKPYYPPEGFDDKPPKRKDARYRQLRMERDEIYLKFFETTKRWIESTNPAVSDRYYKDKLDLSIQLSKNYIALDPYIRNRGIYDRDGSANLTI</sequence>
<dbReference type="GeneID" id="73472759"/>
<dbReference type="Pfam" id="PF03765">
    <property type="entry name" value="CRAL_TRIO_N"/>
    <property type="match status" value="1"/>
</dbReference>
<proteinExistence type="predicted"/>
<evidence type="ECO:0000313" key="3">
    <source>
        <dbReference type="EMBL" id="KAG7660540.1"/>
    </source>
</evidence>
<organism evidence="3 4">
    <name type="scientific">[Candida] subhashii</name>
    <dbReference type="NCBI Taxonomy" id="561895"/>
    <lineage>
        <taxon>Eukaryota</taxon>
        <taxon>Fungi</taxon>
        <taxon>Dikarya</taxon>
        <taxon>Ascomycota</taxon>
        <taxon>Saccharomycotina</taxon>
        <taxon>Pichiomycetes</taxon>
        <taxon>Debaryomycetaceae</taxon>
        <taxon>Spathaspora</taxon>
    </lineage>
</organism>
<dbReference type="OrthoDB" id="43460at2759"/>
<gene>
    <name evidence="3" type="ORF">J8A68_005959</name>
</gene>
<reference evidence="3 4" key="1">
    <citation type="journal article" date="2021" name="DNA Res.">
        <title>Genome analysis of Candida subhashii reveals its hybrid nature and dual mitochondrial genome conformations.</title>
        <authorList>
            <person name="Mixao V."/>
            <person name="Hegedusova E."/>
            <person name="Saus E."/>
            <person name="Pryszcz L.P."/>
            <person name="Cillingova A."/>
            <person name="Nosek J."/>
            <person name="Gabaldon T."/>
        </authorList>
    </citation>
    <scope>NUCLEOTIDE SEQUENCE [LARGE SCALE GENOMIC DNA]</scope>
    <source>
        <strain evidence="3 4">CBS 10753</strain>
    </source>
</reference>
<comment type="caution">
    <text evidence="3">The sequence shown here is derived from an EMBL/GenBank/DDBJ whole genome shotgun (WGS) entry which is preliminary data.</text>
</comment>
<dbReference type="RefSeq" id="XP_049260773.1">
    <property type="nucleotide sequence ID" value="XM_049410081.1"/>
</dbReference>